<gene>
    <name evidence="2" type="ORF">OE749_05315</name>
</gene>
<protein>
    <submittedName>
        <fullName evidence="2">Uncharacterized protein</fullName>
    </submittedName>
</protein>
<feature type="region of interest" description="Disordered" evidence="1">
    <location>
        <begin position="1"/>
        <end position="65"/>
    </location>
</feature>
<organism evidence="2 3">
    <name type="scientific">Fluctibacter corallii</name>
    <dbReference type="NCBI Taxonomy" id="2984329"/>
    <lineage>
        <taxon>Bacteria</taxon>
        <taxon>Pseudomonadati</taxon>
        <taxon>Pseudomonadota</taxon>
        <taxon>Gammaproteobacteria</taxon>
        <taxon>Alteromonadales</taxon>
        <taxon>Alteromonadaceae</taxon>
        <taxon>Fluctibacter</taxon>
    </lineage>
</organism>
<dbReference type="EMBL" id="JAOWKX010000002">
    <property type="protein sequence ID" value="MCV2884104.1"/>
    <property type="molecule type" value="Genomic_DNA"/>
</dbReference>
<comment type="caution">
    <text evidence="2">The sequence shown here is derived from an EMBL/GenBank/DDBJ whole genome shotgun (WGS) entry which is preliminary data.</text>
</comment>
<feature type="compositionally biased region" description="Basic and acidic residues" evidence="1">
    <location>
        <begin position="1"/>
        <end position="22"/>
    </location>
</feature>
<feature type="compositionally biased region" description="Polar residues" evidence="1">
    <location>
        <begin position="52"/>
        <end position="65"/>
    </location>
</feature>
<dbReference type="RefSeq" id="WP_263711311.1">
    <property type="nucleotide sequence ID" value="NZ_JAOWKX010000002.1"/>
</dbReference>
<evidence type="ECO:0000313" key="2">
    <source>
        <dbReference type="EMBL" id="MCV2884104.1"/>
    </source>
</evidence>
<name>A0ABT3A615_9ALTE</name>
<keyword evidence="3" id="KW-1185">Reference proteome</keyword>
<evidence type="ECO:0000313" key="3">
    <source>
        <dbReference type="Proteomes" id="UP001652504"/>
    </source>
</evidence>
<proteinExistence type="predicted"/>
<reference evidence="2 3" key="1">
    <citation type="submission" date="2022-10" db="EMBL/GenBank/DDBJ databases">
        <title>Aestuariibacter sp. AA17 isolated from Montipora capitata coral fragment.</title>
        <authorList>
            <person name="Emsley S.A."/>
            <person name="Pfannmuller K.M."/>
            <person name="Loughran R.M."/>
            <person name="Shlafstein M."/>
            <person name="Papke E."/>
            <person name="Saw J.H."/>
            <person name="Ushijima B."/>
            <person name="Videau P."/>
        </authorList>
    </citation>
    <scope>NUCLEOTIDE SEQUENCE [LARGE SCALE GENOMIC DNA]</scope>
    <source>
        <strain evidence="2 3">AA17</strain>
    </source>
</reference>
<evidence type="ECO:0000256" key="1">
    <source>
        <dbReference type="SAM" id="MobiDB-lite"/>
    </source>
</evidence>
<accession>A0ABT3A615</accession>
<sequence length="65" mass="7898">MSKDFRYDKFDDDHYETSDRQSRRAHRDTRRTKGQTKRHSGAQRHADKRGDQWSSNDDSWAQAQW</sequence>
<feature type="compositionally biased region" description="Basic residues" evidence="1">
    <location>
        <begin position="23"/>
        <end position="42"/>
    </location>
</feature>
<dbReference type="Proteomes" id="UP001652504">
    <property type="component" value="Unassembled WGS sequence"/>
</dbReference>